<feature type="region of interest" description="Disordered" evidence="5">
    <location>
        <begin position="161"/>
        <end position="195"/>
    </location>
</feature>
<keyword evidence="1 4" id="KW-0853">WD repeat</keyword>
<dbReference type="Gene3D" id="2.130.10.10">
    <property type="entry name" value="YVTN repeat-like/Quinoprotein amine dehydrogenase"/>
    <property type="match status" value="3"/>
</dbReference>
<keyword evidence="2" id="KW-0677">Repeat</keyword>
<protein>
    <submittedName>
        <fullName evidence="6">EOG090X0364</fullName>
    </submittedName>
</protein>
<feature type="compositionally biased region" description="Acidic residues" evidence="5">
    <location>
        <begin position="182"/>
        <end position="195"/>
    </location>
</feature>
<dbReference type="EMBL" id="LR006034">
    <property type="protein sequence ID" value="SVE75653.1"/>
    <property type="molecule type" value="mRNA"/>
</dbReference>
<feature type="repeat" description="WD" evidence="4">
    <location>
        <begin position="414"/>
        <end position="445"/>
    </location>
</feature>
<reference evidence="6" key="1">
    <citation type="submission" date="2018-08" db="EMBL/GenBank/DDBJ databases">
        <authorList>
            <person name="Cornetti L."/>
        </authorList>
    </citation>
    <scope>NUCLEOTIDE SEQUENCE</scope>
    <source>
        <strain evidence="6">PT-GA-1</strain>
    </source>
</reference>
<evidence type="ECO:0000256" key="3">
    <source>
        <dbReference type="ARBA" id="ARBA00038343"/>
    </source>
</evidence>
<dbReference type="InterPro" id="IPR020472">
    <property type="entry name" value="WD40_PAC1"/>
</dbReference>
<name>A0A4Y7M763_9CRUS</name>
<dbReference type="InterPro" id="IPR051858">
    <property type="entry name" value="WD_repeat_GAD-1"/>
</dbReference>
<comment type="similarity">
    <text evidence="3">Belongs to the WD repeat GAD-1 family.</text>
</comment>
<dbReference type="FunFam" id="2.130.10.10:FF:001319">
    <property type="entry name" value="Gastrulation defective protein 1"/>
    <property type="match status" value="1"/>
</dbReference>
<dbReference type="GO" id="GO:0005634">
    <property type="term" value="C:nucleus"/>
    <property type="evidence" value="ECO:0007669"/>
    <property type="project" value="TreeGrafter"/>
</dbReference>
<dbReference type="InterPro" id="IPR001680">
    <property type="entry name" value="WD40_rpt"/>
</dbReference>
<dbReference type="PANTHER" id="PTHR16017">
    <property type="entry name" value="GASTRULATION DEFECTIVE PROTEIN 1-RELATED"/>
    <property type="match status" value="1"/>
</dbReference>
<gene>
    <name evidence="6" type="primary">EOG090X0364</name>
</gene>
<dbReference type="SUPFAM" id="SSF50978">
    <property type="entry name" value="WD40 repeat-like"/>
    <property type="match status" value="1"/>
</dbReference>
<dbReference type="PANTHER" id="PTHR16017:SF0">
    <property type="entry name" value="WD REPEAT-CONTAINING PROTEIN 70"/>
    <property type="match status" value="1"/>
</dbReference>
<dbReference type="SMART" id="SM00320">
    <property type="entry name" value="WD40"/>
    <property type="match status" value="6"/>
</dbReference>
<dbReference type="Pfam" id="PF00400">
    <property type="entry name" value="WD40"/>
    <property type="match status" value="4"/>
</dbReference>
<evidence type="ECO:0000256" key="4">
    <source>
        <dbReference type="PROSITE-ProRule" id="PRU00221"/>
    </source>
</evidence>
<feature type="region of interest" description="Disordered" evidence="5">
    <location>
        <begin position="572"/>
        <end position="608"/>
    </location>
</feature>
<feature type="repeat" description="WD" evidence="4">
    <location>
        <begin position="357"/>
        <end position="389"/>
    </location>
</feature>
<feature type="compositionally biased region" description="Basic and acidic residues" evidence="5">
    <location>
        <begin position="572"/>
        <end position="588"/>
    </location>
</feature>
<dbReference type="GO" id="GO:0035861">
    <property type="term" value="C:site of double-strand break"/>
    <property type="evidence" value="ECO:0007669"/>
    <property type="project" value="TreeGrafter"/>
</dbReference>
<dbReference type="PRINTS" id="PR00320">
    <property type="entry name" value="GPROTEINBRPT"/>
</dbReference>
<evidence type="ECO:0000256" key="1">
    <source>
        <dbReference type="ARBA" id="ARBA00022574"/>
    </source>
</evidence>
<evidence type="ECO:0000256" key="2">
    <source>
        <dbReference type="ARBA" id="ARBA00022737"/>
    </source>
</evidence>
<evidence type="ECO:0000256" key="5">
    <source>
        <dbReference type="SAM" id="MobiDB-lite"/>
    </source>
</evidence>
<dbReference type="InterPro" id="IPR015943">
    <property type="entry name" value="WD40/YVTN_repeat-like_dom_sf"/>
</dbReference>
<dbReference type="InterPro" id="IPR036322">
    <property type="entry name" value="WD40_repeat_dom_sf"/>
</dbReference>
<proteinExistence type="evidence at transcript level"/>
<feature type="repeat" description="WD" evidence="4">
    <location>
        <begin position="207"/>
        <end position="239"/>
    </location>
</feature>
<organism evidence="6">
    <name type="scientific">Daphnia hispanica</name>
    <dbReference type="NCBI Taxonomy" id="575233"/>
    <lineage>
        <taxon>Eukaryota</taxon>
        <taxon>Metazoa</taxon>
        <taxon>Ecdysozoa</taxon>
        <taxon>Arthropoda</taxon>
        <taxon>Crustacea</taxon>
        <taxon>Branchiopoda</taxon>
        <taxon>Diplostraca</taxon>
        <taxon>Cladocera</taxon>
        <taxon>Anomopoda</taxon>
        <taxon>Daphniidae</taxon>
        <taxon>Daphnia</taxon>
    </lineage>
</organism>
<dbReference type="AlphaFoldDB" id="A0A4Y7M763"/>
<dbReference type="PROSITE" id="PS50082">
    <property type="entry name" value="WD_REPEATS_2"/>
    <property type="match status" value="4"/>
</dbReference>
<evidence type="ECO:0000313" key="6">
    <source>
        <dbReference type="EMBL" id="SVE75653.1"/>
    </source>
</evidence>
<feature type="repeat" description="WD" evidence="4">
    <location>
        <begin position="308"/>
        <end position="343"/>
    </location>
</feature>
<dbReference type="PROSITE" id="PS50294">
    <property type="entry name" value="WD_REPEATS_REGION"/>
    <property type="match status" value="1"/>
</dbReference>
<accession>A0A4Y7M763</accession>
<sequence length="683" mass="75181">MTDAWGPRFQQADCFEKQTRNKILRSWNIKNSRRTMPPKKAIAFGKIGSFGQLSISSHTQVPTKGEDGGFGKFGRSDEEFRVEPTTDVERAMGFQGFGKNKGAPVKSFDLESLVEQSKQVARERNIQKINEMASKIQEQAAEEILGPTPLLAIEPVAKENVESGVSSAATKSSKKSTRTHSDDEDDSSDSDNEETDSYIPAALEVNLNHGTKPVSALSVDHSGARLISGSVDYDVKLWDFAGMSSSLQSFRTIRPCESHPILDLHYSITGDAILIISGTAQAKVVDRDGYEKAECVKGDQYITDMARTKGHIASLVGGSWHPRDKQEFLTCSQDGTCRIWNVEDVKQHKGIMKSRSQNGLRAAPTSCSYSRDGNLIACACNDGSIQMWDHRKMFVNTSVLIRNAHQSGTETSGIVFSYDGRNVATRGGDSTLKLWDIRQPKSPVHSAGDLFSRFTMANCAFSPNDRLLLTGTSFQKGESGGKVVFLDRNTFELVHEIDVPKAHVVRTLWHPKLNQIIVGAGDGNIHLYYDVDKSHNGAKLCLGKPKRIRPHEMMSTVRVITPHALPMFREDKPRSTRRAMEKARKDPLLSKQPDLPIGNKGSGGRVATSGSTLSSYIVRNLGIASRIEDEGNPREAILRHASAAAANPYWVSPAYSKTQPKPIWAPENNDGDEEPDAKKGKLN</sequence>
<feature type="region of interest" description="Disordered" evidence="5">
    <location>
        <begin position="653"/>
        <end position="683"/>
    </location>
</feature>